<evidence type="ECO:0000313" key="9">
    <source>
        <dbReference type="EMBL" id="CAH2101391.1"/>
    </source>
</evidence>
<dbReference type="Pfam" id="PF12455">
    <property type="entry name" value="Dynactin"/>
    <property type="match status" value="1"/>
</dbReference>
<evidence type="ECO:0000313" key="10">
    <source>
        <dbReference type="Proteomes" id="UP001153954"/>
    </source>
</evidence>
<dbReference type="PANTHER" id="PTHR18916:SF6">
    <property type="entry name" value="DYNACTIN SUBUNIT 1"/>
    <property type="match status" value="1"/>
</dbReference>
<accession>A0AAU9UU14</accession>
<comment type="subcellular location">
    <subcellularLocation>
        <location evidence="1">Cytoplasm</location>
        <location evidence="1">Cytoskeleton</location>
    </subcellularLocation>
</comment>
<dbReference type="GO" id="GO:0007097">
    <property type="term" value="P:nuclear migration"/>
    <property type="evidence" value="ECO:0007669"/>
    <property type="project" value="TreeGrafter"/>
</dbReference>
<evidence type="ECO:0000256" key="3">
    <source>
        <dbReference type="ARBA" id="ARBA00022701"/>
    </source>
</evidence>
<keyword evidence="10" id="KW-1185">Reference proteome</keyword>
<keyword evidence="2" id="KW-0963">Cytoplasm</keyword>
<dbReference type="GO" id="GO:0000922">
    <property type="term" value="C:spindle pole"/>
    <property type="evidence" value="ECO:0007669"/>
    <property type="project" value="TreeGrafter"/>
</dbReference>
<reference evidence="9" key="1">
    <citation type="submission" date="2022-03" db="EMBL/GenBank/DDBJ databases">
        <authorList>
            <person name="Tunstrom K."/>
        </authorList>
    </citation>
    <scope>NUCLEOTIDE SEQUENCE</scope>
</reference>
<keyword evidence="3" id="KW-0493">Microtubule</keyword>
<proteinExistence type="predicted"/>
<dbReference type="GO" id="GO:0005874">
    <property type="term" value="C:microtubule"/>
    <property type="evidence" value="ECO:0007669"/>
    <property type="project" value="UniProtKB-KW"/>
</dbReference>
<gene>
    <name evidence="9" type="ORF">EEDITHA_LOCUS16154</name>
</gene>
<dbReference type="Proteomes" id="UP001153954">
    <property type="component" value="Unassembled WGS sequence"/>
</dbReference>
<feature type="domain" description="Dynein associated protein" evidence="8">
    <location>
        <begin position="7"/>
        <end position="143"/>
    </location>
</feature>
<comment type="caution">
    <text evidence="9">The sequence shown here is derived from an EMBL/GenBank/DDBJ whole genome shotgun (WGS) entry which is preliminary data.</text>
</comment>
<feature type="coiled-coil region" evidence="7">
    <location>
        <begin position="294"/>
        <end position="399"/>
    </location>
</feature>
<dbReference type="PANTHER" id="PTHR18916">
    <property type="entry name" value="DYNACTIN 1-RELATED MICROTUBULE-BINDING"/>
    <property type="match status" value="1"/>
</dbReference>
<organism evidence="9 10">
    <name type="scientific">Euphydryas editha</name>
    <name type="common">Edith's checkerspot</name>
    <dbReference type="NCBI Taxonomy" id="104508"/>
    <lineage>
        <taxon>Eukaryota</taxon>
        <taxon>Metazoa</taxon>
        <taxon>Ecdysozoa</taxon>
        <taxon>Arthropoda</taxon>
        <taxon>Hexapoda</taxon>
        <taxon>Insecta</taxon>
        <taxon>Pterygota</taxon>
        <taxon>Neoptera</taxon>
        <taxon>Endopterygota</taxon>
        <taxon>Lepidoptera</taxon>
        <taxon>Glossata</taxon>
        <taxon>Ditrysia</taxon>
        <taxon>Papilionoidea</taxon>
        <taxon>Nymphalidae</taxon>
        <taxon>Nymphalinae</taxon>
        <taxon>Euphydryas</taxon>
    </lineage>
</organism>
<evidence type="ECO:0000256" key="4">
    <source>
        <dbReference type="ARBA" id="ARBA00023017"/>
    </source>
</evidence>
<sequence>MVCMWSGALERCAPELLLRAASALPDAAAQERALDAAAQLLKTNELDENCSLDGMERCWTYLAAMWSALNMAAVEGAGSAREVVVHACAALDALARALAADANALTHVLQPSDHQQELGLLHESIQSSCASLQQQLKNVRRRLPPGVQLHALPIDLQLVERLRGESAMRLGRCARAASLAARAALACAATAGERGDGAPLAHAALAQVWAAALDKVYQQVWAAALDKVYQQDDHGAVKTIKHALSTVAADVGKLAAFTQDKEYDVMSLINVASEKPTPPIVLRAQLVKKQLEETKTLTIRLENKEADIKELKKALKAKQEELSEMQIRRELGERKLTSAARDAEVRAQQLQRRLDDAQNQLKRKEKEFEETMDHLQQDIDSLESERGALRDKLKLYAKRGTHHAVASPVAVRDYTPVVTTPTPKDAPQAPVKVATGIAAGEVNEALQHQLKVLSWTVEREREARAAACARASRAALRALRPLHHPAAPAAALRRRAAADLELRLARLHTEWTLFVAKSGLVKFPEEPSKYAKALEQHKEKQREIRRKLEEKLLEIQAEVRSLVSVHRPWRCVEADFTEFPAPELTAALTSKAIDIGTIKYPASESIQEDTIYVTPTQLAKLREIVSELQSDDVQLDLKPLDQSVCAA</sequence>
<keyword evidence="6" id="KW-0206">Cytoskeleton</keyword>
<feature type="coiled-coil region" evidence="7">
    <location>
        <begin position="530"/>
        <end position="565"/>
    </location>
</feature>
<dbReference type="InterPro" id="IPR022157">
    <property type="entry name" value="Dynactin"/>
</dbReference>
<dbReference type="GO" id="GO:0000132">
    <property type="term" value="P:establishment of mitotic spindle orientation"/>
    <property type="evidence" value="ECO:0007669"/>
    <property type="project" value="TreeGrafter"/>
</dbReference>
<evidence type="ECO:0000256" key="7">
    <source>
        <dbReference type="SAM" id="Coils"/>
    </source>
</evidence>
<dbReference type="AlphaFoldDB" id="A0AAU9UU14"/>
<keyword evidence="4" id="KW-0243">Dynein</keyword>
<name>A0AAU9UU14_EUPED</name>
<evidence type="ECO:0000256" key="2">
    <source>
        <dbReference type="ARBA" id="ARBA00022490"/>
    </source>
</evidence>
<protein>
    <recommendedName>
        <fullName evidence="8">Dynein associated protein domain-containing protein</fullName>
    </recommendedName>
</protein>
<evidence type="ECO:0000256" key="5">
    <source>
        <dbReference type="ARBA" id="ARBA00023054"/>
    </source>
</evidence>
<keyword evidence="5 7" id="KW-0175">Coiled coil</keyword>
<evidence type="ECO:0000259" key="8">
    <source>
        <dbReference type="Pfam" id="PF12455"/>
    </source>
</evidence>
<evidence type="ECO:0000256" key="6">
    <source>
        <dbReference type="ARBA" id="ARBA00023212"/>
    </source>
</evidence>
<evidence type="ECO:0000256" key="1">
    <source>
        <dbReference type="ARBA" id="ARBA00004245"/>
    </source>
</evidence>
<dbReference type="GO" id="GO:0030286">
    <property type="term" value="C:dynein complex"/>
    <property type="evidence" value="ECO:0007669"/>
    <property type="project" value="UniProtKB-KW"/>
</dbReference>
<dbReference type="GO" id="GO:0000776">
    <property type="term" value="C:kinetochore"/>
    <property type="evidence" value="ECO:0007669"/>
    <property type="project" value="TreeGrafter"/>
</dbReference>
<dbReference type="EMBL" id="CAKOGL010000023">
    <property type="protein sequence ID" value="CAH2101391.1"/>
    <property type="molecule type" value="Genomic_DNA"/>
</dbReference>
<dbReference type="GO" id="GO:0030424">
    <property type="term" value="C:axon"/>
    <property type="evidence" value="ECO:0007669"/>
    <property type="project" value="TreeGrafter"/>
</dbReference>